<proteinExistence type="predicted"/>
<sequence>MVTIWLSLEPSLQACLMLMSMTSGKSQYVCSS</sequence>
<protein>
    <submittedName>
        <fullName evidence="1">Uncharacterized protein</fullName>
    </submittedName>
</protein>
<reference evidence="1" key="2">
    <citation type="journal article" date="2015" name="Fish Shellfish Immunol.">
        <title>Early steps in the European eel (Anguilla anguilla)-Vibrio vulnificus interaction in the gills: Role of the RtxA13 toxin.</title>
        <authorList>
            <person name="Callol A."/>
            <person name="Pajuelo D."/>
            <person name="Ebbesson L."/>
            <person name="Teles M."/>
            <person name="MacKenzie S."/>
            <person name="Amaro C."/>
        </authorList>
    </citation>
    <scope>NUCLEOTIDE SEQUENCE</scope>
</reference>
<organism evidence="1">
    <name type="scientific">Anguilla anguilla</name>
    <name type="common">European freshwater eel</name>
    <name type="synonym">Muraena anguilla</name>
    <dbReference type="NCBI Taxonomy" id="7936"/>
    <lineage>
        <taxon>Eukaryota</taxon>
        <taxon>Metazoa</taxon>
        <taxon>Chordata</taxon>
        <taxon>Craniata</taxon>
        <taxon>Vertebrata</taxon>
        <taxon>Euteleostomi</taxon>
        <taxon>Actinopterygii</taxon>
        <taxon>Neopterygii</taxon>
        <taxon>Teleostei</taxon>
        <taxon>Anguilliformes</taxon>
        <taxon>Anguillidae</taxon>
        <taxon>Anguilla</taxon>
    </lineage>
</organism>
<evidence type="ECO:0000313" key="1">
    <source>
        <dbReference type="EMBL" id="JAH30869.1"/>
    </source>
</evidence>
<reference evidence="1" key="1">
    <citation type="submission" date="2014-11" db="EMBL/GenBank/DDBJ databases">
        <authorList>
            <person name="Amaro Gonzalez C."/>
        </authorList>
    </citation>
    <scope>NUCLEOTIDE SEQUENCE</scope>
</reference>
<name>A0A0E9RP62_ANGAN</name>
<accession>A0A0E9RP62</accession>
<dbReference type="AlphaFoldDB" id="A0A0E9RP62"/>
<dbReference type="EMBL" id="GBXM01077708">
    <property type="protein sequence ID" value="JAH30869.1"/>
    <property type="molecule type" value="Transcribed_RNA"/>
</dbReference>